<accession>A0A644TPM5</accession>
<dbReference type="GO" id="GO:0005886">
    <property type="term" value="C:plasma membrane"/>
    <property type="evidence" value="ECO:0007669"/>
    <property type="project" value="InterPro"/>
</dbReference>
<comment type="caution">
    <text evidence="6">The sequence shown here is derived from an EMBL/GenBank/DDBJ whole genome shotgun (WGS) entry which is preliminary data.</text>
</comment>
<organism evidence="6">
    <name type="scientific">bioreactor metagenome</name>
    <dbReference type="NCBI Taxonomy" id="1076179"/>
    <lineage>
        <taxon>unclassified sequences</taxon>
        <taxon>metagenomes</taxon>
        <taxon>ecological metagenomes</taxon>
    </lineage>
</organism>
<protein>
    <recommendedName>
        <fullName evidence="5">Translocation and assembly module TamB C-terminal domain-containing protein</fullName>
    </recommendedName>
</protein>
<evidence type="ECO:0000256" key="1">
    <source>
        <dbReference type="ARBA" id="ARBA00004167"/>
    </source>
</evidence>
<feature type="domain" description="Translocation and assembly module TamB C-terminal" evidence="5">
    <location>
        <begin position="1168"/>
        <end position="1434"/>
    </location>
</feature>
<dbReference type="Pfam" id="PF04357">
    <property type="entry name" value="TamB"/>
    <property type="match status" value="1"/>
</dbReference>
<keyword evidence="3" id="KW-1133">Transmembrane helix</keyword>
<comment type="subcellular location">
    <subcellularLocation>
        <location evidence="1">Membrane</location>
        <topology evidence="1">Single-pass membrane protein</topology>
    </subcellularLocation>
</comment>
<evidence type="ECO:0000256" key="4">
    <source>
        <dbReference type="ARBA" id="ARBA00023136"/>
    </source>
</evidence>
<sequence length="1434" mass="152437">MKIKAVVVITLVVIVFAVAMAWQSKSQDIFAGIRDIAVAEVADATGASVQFGNIEVLSLNTILIQDVYVYDKENKLIASSPKVSVGYNLLSLVFGQKTEMIKNITVDQPILMLVQKTGGNWNFEDIIADKSSESSFTGKVVINDGQAEIISADGQWTLMAVNGSLDFSSRLSTAINLATIYKEAPLTVSGSLNTAGDGVLTVKARKFPLADLAPLLNDAGVQVLGGTADTVDATVKKTGDDLAFAGQTEFSAVDADADSVPIRDANGLATFTNERLYIFTKAQVWNQPVTAKGKIAINTGQPILDLRVASNGFDPAAVQADLPLNGLVTFDAAVTGSIDNLAIAGDLGLEQGELNGISLKDIAAKFSLLDKKITVQELTGSVAGGQVAATGTVGLENNHYDLHIKATGVDSAVFGPSGLNGLAYADINAAGVGFSLADATVYGTAQLIAGQVQGVGFNRAESSFHLANSQLILDYATISLDGGSVTANGVVSPDHIGLNLRGHQVPLNLLAALDGNINIDGIADFTGTVSGTTAAPNAILDFTATSGQVFYQPFVHAQGRLELSPTTVTLYNVGLTDGPTTHKVTGTLGLAGSRPLNLQISSRQARAENIVKLLLPGEKLTGNVDNEITITGPLDSFNAVGQIKLTEGSFRGQLIASAQGSYRRENGLTSISDFVINSLNTEVKIAGIIRQDQDLDLTIDAQHIDLGRLHLNLPYELAGKAAFSGRLTGTPTQPLFSGRLVADRLMFKNYEIAQVSGDIELVGDSIDIPQFKFVQGEGTYNFAGGLNLATDGIYGGIDVAKGDLAALLAILSIPSKDVSGQINGHIVISGTTAKPNIALTGGIVGGKVKNYPLDTVDIDASLSNNVITVNRFFAKQGKGVLAVNGSADLNGPLNFEAGGRDIDAGLLSALFNSNVDVKGNLGFAAQVSGTMANPRADVSLEIGGGGVGTSTFDSLYGLVMLQDDKININQLFLTKGANRASAYGVIPVAALSSEGRSQATLADQMDVKVRLDQADLSILPMLSKEVSWAAGKTQGELTIGGTIMQPYLTGSINVTDGTVKLVKLYDPIQNVALDIQFKGDKIVLKTFSGHMGSGSYQMAGSTALTGLAFTDYDFQLKVDNLGVNSKYFKGPLNGDLALTSNRGRPLLAGTLLFENNTIDIPLVGDFAESDINIRLNVELIAGKKVRLYNSYMYDIWAEGRVKFEGSTKRPNPSGKITAIRGTVSYLRTSFKIKEASAEFSQFGTFEPVLRLTASTKLQDTTVDLNINGPVSAMDLQLTAEPAMRQQDILTLLTLRSRYFEKQNSGSGASGSGFGRDELVGLLDAGLQMRFVSTVEGIFRDTFGLDDFRVVRDTLWSNGRQRSNEDREGPSNQEVYNIEMGKYITDRLMVNYTMGLDNDKYSYGFRYDLNRRISLTGMVDDEKDKRIGLEARFKF</sequence>
<keyword evidence="2" id="KW-0812">Transmembrane</keyword>
<dbReference type="GO" id="GO:0009306">
    <property type="term" value="P:protein secretion"/>
    <property type="evidence" value="ECO:0007669"/>
    <property type="project" value="InterPro"/>
</dbReference>
<evidence type="ECO:0000256" key="3">
    <source>
        <dbReference type="ARBA" id="ARBA00022989"/>
    </source>
</evidence>
<dbReference type="EMBL" id="VSSQ01000044">
    <property type="protein sequence ID" value="MPL68946.1"/>
    <property type="molecule type" value="Genomic_DNA"/>
</dbReference>
<gene>
    <name evidence="6" type="ORF">SDC9_14679</name>
</gene>
<dbReference type="GO" id="GO:0097347">
    <property type="term" value="C:TAM protein secretion complex"/>
    <property type="evidence" value="ECO:0007669"/>
    <property type="project" value="TreeGrafter"/>
</dbReference>
<evidence type="ECO:0000259" key="5">
    <source>
        <dbReference type="Pfam" id="PF04357"/>
    </source>
</evidence>
<evidence type="ECO:0000256" key="2">
    <source>
        <dbReference type="ARBA" id="ARBA00022692"/>
    </source>
</evidence>
<dbReference type="InterPro" id="IPR007452">
    <property type="entry name" value="TamB_C"/>
</dbReference>
<evidence type="ECO:0000313" key="6">
    <source>
        <dbReference type="EMBL" id="MPL68946.1"/>
    </source>
</evidence>
<dbReference type="PANTHER" id="PTHR36985">
    <property type="entry name" value="TRANSLOCATION AND ASSEMBLY MODULE SUBUNIT TAMB"/>
    <property type="match status" value="1"/>
</dbReference>
<keyword evidence="4" id="KW-0472">Membrane</keyword>
<proteinExistence type="predicted"/>
<name>A0A644TPM5_9ZZZZ</name>
<dbReference type="PANTHER" id="PTHR36985:SF1">
    <property type="entry name" value="TRANSLOCATION AND ASSEMBLY MODULE SUBUNIT TAMB"/>
    <property type="match status" value="1"/>
</dbReference>
<reference evidence="6" key="1">
    <citation type="submission" date="2019-08" db="EMBL/GenBank/DDBJ databases">
        <authorList>
            <person name="Kucharzyk K."/>
            <person name="Murdoch R.W."/>
            <person name="Higgins S."/>
            <person name="Loffler F."/>
        </authorList>
    </citation>
    <scope>NUCLEOTIDE SEQUENCE</scope>
</reference>